<feature type="domain" description="EamA" evidence="8">
    <location>
        <begin position="8"/>
        <end position="133"/>
    </location>
</feature>
<evidence type="ECO:0000256" key="7">
    <source>
        <dbReference type="SAM" id="Phobius"/>
    </source>
</evidence>
<feature type="transmembrane region" description="Helical" evidence="7">
    <location>
        <begin position="235"/>
        <end position="254"/>
    </location>
</feature>
<reference evidence="9 10" key="1">
    <citation type="submission" date="2023-09" db="EMBL/GenBank/DDBJ databases">
        <title>Demequina sp. a novel bacteria isolated from Capsicum annuum.</title>
        <authorList>
            <person name="Humaira Z."/>
            <person name="Lee J."/>
            <person name="Cho D."/>
        </authorList>
    </citation>
    <scope>NUCLEOTIDE SEQUENCE [LARGE SCALE GENOMIC DNA]</scope>
    <source>
        <strain evidence="9 10">OYTSA14</strain>
    </source>
</reference>
<evidence type="ECO:0000256" key="6">
    <source>
        <dbReference type="SAM" id="MobiDB-lite"/>
    </source>
</evidence>
<evidence type="ECO:0000256" key="1">
    <source>
        <dbReference type="ARBA" id="ARBA00004141"/>
    </source>
</evidence>
<comment type="similarity">
    <text evidence="2">Belongs to the EamA transporter family.</text>
</comment>
<keyword evidence="10" id="KW-1185">Reference proteome</keyword>
<keyword evidence="4 7" id="KW-1133">Transmembrane helix</keyword>
<comment type="subcellular location">
    <subcellularLocation>
        <location evidence="1">Membrane</location>
        <topology evidence="1">Multi-pass membrane protein</topology>
    </subcellularLocation>
</comment>
<gene>
    <name evidence="9" type="ORF">RN606_06605</name>
</gene>
<dbReference type="Pfam" id="PF00892">
    <property type="entry name" value="EamA"/>
    <property type="match status" value="2"/>
</dbReference>
<evidence type="ECO:0000256" key="4">
    <source>
        <dbReference type="ARBA" id="ARBA00022989"/>
    </source>
</evidence>
<dbReference type="PANTHER" id="PTHR32322">
    <property type="entry name" value="INNER MEMBRANE TRANSPORTER"/>
    <property type="match status" value="1"/>
</dbReference>
<dbReference type="EMBL" id="CP134879">
    <property type="protein sequence ID" value="WNM25815.1"/>
    <property type="molecule type" value="Genomic_DNA"/>
</dbReference>
<accession>A0AA96J8W0</accession>
<feature type="transmembrane region" description="Helical" evidence="7">
    <location>
        <begin position="205"/>
        <end position="223"/>
    </location>
</feature>
<evidence type="ECO:0000256" key="2">
    <source>
        <dbReference type="ARBA" id="ARBA00007362"/>
    </source>
</evidence>
<dbReference type="RefSeq" id="WP_313501328.1">
    <property type="nucleotide sequence ID" value="NZ_CP134879.1"/>
</dbReference>
<feature type="transmembrane region" description="Helical" evidence="7">
    <location>
        <begin position="35"/>
        <end position="52"/>
    </location>
</feature>
<feature type="transmembrane region" description="Helical" evidence="7">
    <location>
        <begin position="174"/>
        <end position="193"/>
    </location>
</feature>
<keyword evidence="3 7" id="KW-0812">Transmembrane</keyword>
<evidence type="ECO:0000256" key="5">
    <source>
        <dbReference type="ARBA" id="ARBA00023136"/>
    </source>
</evidence>
<feature type="transmembrane region" description="Helical" evidence="7">
    <location>
        <begin position="260"/>
        <end position="277"/>
    </location>
</feature>
<feature type="region of interest" description="Disordered" evidence="6">
    <location>
        <begin position="284"/>
        <end position="344"/>
    </location>
</feature>
<dbReference type="InterPro" id="IPR037185">
    <property type="entry name" value="EmrE-like"/>
</dbReference>
<dbReference type="SUPFAM" id="SSF103481">
    <property type="entry name" value="Multidrug resistance efflux transporter EmrE"/>
    <property type="match status" value="2"/>
</dbReference>
<feature type="domain" description="EamA" evidence="8">
    <location>
        <begin position="143"/>
        <end position="277"/>
    </location>
</feature>
<protein>
    <submittedName>
        <fullName evidence="9">EamA family transporter</fullName>
    </submittedName>
</protein>
<feature type="transmembrane region" description="Helical" evidence="7">
    <location>
        <begin position="142"/>
        <end position="162"/>
    </location>
</feature>
<evidence type="ECO:0000313" key="10">
    <source>
        <dbReference type="Proteomes" id="UP001304125"/>
    </source>
</evidence>
<dbReference type="GO" id="GO:0016020">
    <property type="term" value="C:membrane"/>
    <property type="evidence" value="ECO:0007669"/>
    <property type="project" value="UniProtKB-SubCell"/>
</dbReference>
<dbReference type="Proteomes" id="UP001304125">
    <property type="component" value="Chromosome"/>
</dbReference>
<keyword evidence="5 7" id="KW-0472">Membrane</keyword>
<feature type="transmembrane region" description="Helical" evidence="7">
    <location>
        <begin position="119"/>
        <end position="136"/>
    </location>
</feature>
<organism evidence="9 10">
    <name type="scientific">Demequina capsici</name>
    <dbReference type="NCBI Taxonomy" id="3075620"/>
    <lineage>
        <taxon>Bacteria</taxon>
        <taxon>Bacillati</taxon>
        <taxon>Actinomycetota</taxon>
        <taxon>Actinomycetes</taxon>
        <taxon>Micrococcales</taxon>
        <taxon>Demequinaceae</taxon>
        <taxon>Demequina</taxon>
    </lineage>
</organism>
<evidence type="ECO:0000313" key="9">
    <source>
        <dbReference type="EMBL" id="WNM25815.1"/>
    </source>
</evidence>
<feature type="transmembrane region" description="Helical" evidence="7">
    <location>
        <begin position="90"/>
        <end position="110"/>
    </location>
</feature>
<evidence type="ECO:0000259" key="8">
    <source>
        <dbReference type="Pfam" id="PF00892"/>
    </source>
</evidence>
<dbReference type="Gene3D" id="1.10.3730.20">
    <property type="match status" value="1"/>
</dbReference>
<dbReference type="PANTHER" id="PTHR32322:SF2">
    <property type="entry name" value="EAMA DOMAIN-CONTAINING PROTEIN"/>
    <property type="match status" value="1"/>
</dbReference>
<name>A0AA96J8W0_9MICO</name>
<dbReference type="InterPro" id="IPR000620">
    <property type="entry name" value="EamA_dom"/>
</dbReference>
<proteinExistence type="inferred from homology"/>
<sequence length="344" mass="35188">MNRTRMLVVTAIAPALWGTTYLATATLLPADRPLTAAAVRALPAGVALLALSPALPHGRWWWRSAVLGAANIGLFFGLLFVSAYRLPGGVASTLSATHPISVAVLAAVVLHEAWSRRRLWGAFLGLGGVALLVLGPDAQLDPWGALAAVGAGASSAAGVVLIKRWGRPVGLLPFTAWQLIWGGVMLAPWALAIEGAPAGLTGANLAGYAWIGLAGTVVAQLLWFRGIQSLPAGEVSMLVFLTPLTAAMLGWAVLGERLTWVQLVGAAVIAGSVTLSFRARVGARPASSDSAPGPGGPLNCAISGGTAATADEHGSSRPVAAPRTPASATMGVCRAPARRLEQRP</sequence>
<evidence type="ECO:0000256" key="3">
    <source>
        <dbReference type="ARBA" id="ARBA00022692"/>
    </source>
</evidence>
<dbReference type="InterPro" id="IPR050638">
    <property type="entry name" value="AA-Vitamin_Transporters"/>
</dbReference>
<dbReference type="AlphaFoldDB" id="A0AA96J8W0"/>
<feature type="transmembrane region" description="Helical" evidence="7">
    <location>
        <begin position="64"/>
        <end position="84"/>
    </location>
</feature>